<name>A0A836C4F2_9CHLO</name>
<dbReference type="OrthoDB" id="551484at2759"/>
<dbReference type="Gene3D" id="3.60.10.10">
    <property type="entry name" value="Endonuclease/exonuclease/phosphatase"/>
    <property type="match status" value="1"/>
</dbReference>
<reference evidence="2" key="1">
    <citation type="journal article" date="2020" name="bioRxiv">
        <title>Comparative genomics of Chlamydomonas.</title>
        <authorList>
            <person name="Craig R.J."/>
            <person name="Hasan A.R."/>
            <person name="Ness R.W."/>
            <person name="Keightley P.D."/>
        </authorList>
    </citation>
    <scope>NUCLEOTIDE SEQUENCE</scope>
    <source>
        <strain evidence="2">CCAP 11/70</strain>
    </source>
</reference>
<dbReference type="SUPFAM" id="SSF56219">
    <property type="entry name" value="DNase I-like"/>
    <property type="match status" value="1"/>
</dbReference>
<dbReference type="InterPro" id="IPR036691">
    <property type="entry name" value="Endo/exonu/phosph_ase_sf"/>
</dbReference>
<feature type="region of interest" description="Disordered" evidence="1">
    <location>
        <begin position="291"/>
        <end position="334"/>
    </location>
</feature>
<organism evidence="2 3">
    <name type="scientific">Edaphochlamys debaryana</name>
    <dbReference type="NCBI Taxonomy" id="47281"/>
    <lineage>
        <taxon>Eukaryota</taxon>
        <taxon>Viridiplantae</taxon>
        <taxon>Chlorophyta</taxon>
        <taxon>core chlorophytes</taxon>
        <taxon>Chlorophyceae</taxon>
        <taxon>CS clade</taxon>
        <taxon>Chlamydomonadales</taxon>
        <taxon>Chlamydomonadales incertae sedis</taxon>
        <taxon>Edaphochlamys</taxon>
    </lineage>
</organism>
<feature type="compositionally biased region" description="Low complexity" evidence="1">
    <location>
        <begin position="99"/>
        <end position="108"/>
    </location>
</feature>
<feature type="compositionally biased region" description="Gly residues" evidence="1">
    <location>
        <begin position="291"/>
        <end position="300"/>
    </location>
</feature>
<accession>A0A836C4F2</accession>
<proteinExistence type="predicted"/>
<evidence type="ECO:0008006" key="4">
    <source>
        <dbReference type="Google" id="ProtNLM"/>
    </source>
</evidence>
<evidence type="ECO:0000256" key="1">
    <source>
        <dbReference type="SAM" id="MobiDB-lite"/>
    </source>
</evidence>
<protein>
    <recommendedName>
        <fullName evidence="4">Endonuclease/exonuclease/phosphatase domain-containing protein</fullName>
    </recommendedName>
</protein>
<comment type="caution">
    <text evidence="2">The sequence shown here is derived from an EMBL/GenBank/DDBJ whole genome shotgun (WGS) entry which is preliminary data.</text>
</comment>
<dbReference type="AlphaFoldDB" id="A0A836C4F2"/>
<feature type="region of interest" description="Disordered" evidence="1">
    <location>
        <begin position="89"/>
        <end position="111"/>
    </location>
</feature>
<keyword evidence="3" id="KW-1185">Reference proteome</keyword>
<feature type="compositionally biased region" description="Acidic residues" evidence="1">
    <location>
        <begin position="301"/>
        <end position="327"/>
    </location>
</feature>
<gene>
    <name evidence="2" type="ORF">HYH03_003439</name>
</gene>
<feature type="region of interest" description="Disordered" evidence="1">
    <location>
        <begin position="454"/>
        <end position="482"/>
    </location>
</feature>
<dbReference type="EMBL" id="JAEHOE010000009">
    <property type="protein sequence ID" value="KAG2498699.1"/>
    <property type="molecule type" value="Genomic_DNA"/>
</dbReference>
<sequence>MEGSIILQAFSPKPGTGLGRAQGTCGLRVPLAAPNTGQSAGEAPGFYTALSVDVATAVDPAGPLRWLGLHGDLRAAAAALLDGDAAATPGGAQEGAGAPGSAAASSARPLPPGFQAVTAHLQRGRRGGDEGWVLVTLQLPPGAPAKGRGTLVTVERLPPWLSLRMSDDASATLPVSFPVEVTTVTVPVRIHDRLLTPHDSNLRLSLGPDGEPCSSLEIPLLWWAPLLTRMPIVPNGDKRECSTGPLRPATALLGPGWAAFPVPKEQAQAVGLPVPPSVTYVAFAKGLLGDGAPGDGGEGSGADEGEEGVGEAEPGEGEEEDEDEDEAVAAAERAAASDEEKAVAALKALSLGDTKISSHPLYPMLRLVTFNINGLTSLELLERSIFSFHLGLAPLPDVICLQEVRCSERASELKKKDLEALVTRMDGRGYSHVRAGQLMILWNRHTMERIATGKGATQPDLVWSPEDPQGGGDSQPPPLEAAWGEGTEFSNAFQETFEAIGAAVGFYRGTTDTAKDKDLRQTHSDQSFFCYPPITVVLRHKETRTAYVITTAHTPGTQTDFSRTQLQREVEWLMDIQRYSAVIRQLTAPAPGGDEGLRRLAQTRGPRRNSLVPSLYVNKLLRTATPVVHLVAGDFNTQLYPAAMPCLADWRGIKGSLGYEPSTAKNHADAVYIARGSCARPQSRRRNLSDARLFVTTFAVLPSELLVPRGRTLHTGSDHKPVLVEMREAGVGPEPQERGGVVSMLASVSRMLEAAMASGACTPAAVEHLRMAMETLGGKAGVEPNGGAGP</sequence>
<evidence type="ECO:0000313" key="2">
    <source>
        <dbReference type="EMBL" id="KAG2498699.1"/>
    </source>
</evidence>
<evidence type="ECO:0000313" key="3">
    <source>
        <dbReference type="Proteomes" id="UP000612055"/>
    </source>
</evidence>
<dbReference type="Proteomes" id="UP000612055">
    <property type="component" value="Unassembled WGS sequence"/>
</dbReference>